<evidence type="ECO:0000256" key="1">
    <source>
        <dbReference type="SAM" id="MobiDB-lite"/>
    </source>
</evidence>
<keyword evidence="4" id="KW-1185">Reference proteome</keyword>
<proteinExistence type="predicted"/>
<feature type="signal peptide" evidence="2">
    <location>
        <begin position="1"/>
        <end position="26"/>
    </location>
</feature>
<evidence type="ECO:0000313" key="3">
    <source>
        <dbReference type="EMBL" id="MFC4729248.1"/>
    </source>
</evidence>
<evidence type="ECO:0008006" key="5">
    <source>
        <dbReference type="Google" id="ProtNLM"/>
    </source>
</evidence>
<sequence>MSARRTFLHLLLCLALIFSAGASAWAASHLPAVPAPTPDSTDCHDPAPAPQDGTPMAVDGHGGCCDDGEACRALCMQLQSAPVLVLARPPDALARLRGAAPSTHPDAYASLHDSPEVRPPIG</sequence>
<reference evidence="4" key="1">
    <citation type="journal article" date="2019" name="Int. J. Syst. Evol. Microbiol.">
        <title>The Global Catalogue of Microorganisms (GCM) 10K type strain sequencing project: providing services to taxonomists for standard genome sequencing and annotation.</title>
        <authorList>
            <consortium name="The Broad Institute Genomics Platform"/>
            <consortium name="The Broad Institute Genome Sequencing Center for Infectious Disease"/>
            <person name="Wu L."/>
            <person name="Ma J."/>
        </authorList>
    </citation>
    <scope>NUCLEOTIDE SEQUENCE [LARGE SCALE GENOMIC DNA]</scope>
    <source>
        <strain evidence="4">CGMCC 1.13574</strain>
    </source>
</reference>
<dbReference type="Proteomes" id="UP001595892">
    <property type="component" value="Unassembled WGS sequence"/>
</dbReference>
<gene>
    <name evidence="3" type="ORF">ACFO3Q_13840</name>
</gene>
<feature type="region of interest" description="Disordered" evidence="1">
    <location>
        <begin position="30"/>
        <end position="57"/>
    </location>
</feature>
<comment type="caution">
    <text evidence="3">The sequence shown here is derived from an EMBL/GenBank/DDBJ whole genome shotgun (WGS) entry which is preliminary data.</text>
</comment>
<evidence type="ECO:0000256" key="2">
    <source>
        <dbReference type="SAM" id="SignalP"/>
    </source>
</evidence>
<organism evidence="3 4">
    <name type="scientific">Coralloluteibacterium thermophilum</name>
    <dbReference type="NCBI Taxonomy" id="2707049"/>
    <lineage>
        <taxon>Bacteria</taxon>
        <taxon>Pseudomonadati</taxon>
        <taxon>Pseudomonadota</taxon>
        <taxon>Gammaproteobacteria</taxon>
        <taxon>Lysobacterales</taxon>
        <taxon>Lysobacteraceae</taxon>
        <taxon>Coralloluteibacterium</taxon>
    </lineage>
</organism>
<accession>A0ABV9NQC6</accession>
<name>A0ABV9NQC6_9GAMM</name>
<protein>
    <recommendedName>
        <fullName evidence="5">CopL family metal-binding regulatory protein</fullName>
    </recommendedName>
</protein>
<dbReference type="EMBL" id="JBHSGG010000040">
    <property type="protein sequence ID" value="MFC4729248.1"/>
    <property type="molecule type" value="Genomic_DNA"/>
</dbReference>
<keyword evidence="2" id="KW-0732">Signal</keyword>
<evidence type="ECO:0000313" key="4">
    <source>
        <dbReference type="Proteomes" id="UP001595892"/>
    </source>
</evidence>
<feature type="region of interest" description="Disordered" evidence="1">
    <location>
        <begin position="97"/>
        <end position="122"/>
    </location>
</feature>
<dbReference type="RefSeq" id="WP_377005323.1">
    <property type="nucleotide sequence ID" value="NZ_JBHSGG010000040.1"/>
</dbReference>
<feature type="chain" id="PRO_5046792120" description="CopL family metal-binding regulatory protein" evidence="2">
    <location>
        <begin position="27"/>
        <end position="122"/>
    </location>
</feature>